<dbReference type="Proteomes" id="UP000265800">
    <property type="component" value="Unassembled WGS sequence"/>
</dbReference>
<feature type="domain" description="T4 RNA ligase 1-like N-terminal" evidence="1">
    <location>
        <begin position="52"/>
        <end position="247"/>
    </location>
</feature>
<dbReference type="EMBL" id="QWKZ01000096">
    <property type="protein sequence ID" value="RIH82822.1"/>
    <property type="molecule type" value="Genomic_DNA"/>
</dbReference>
<protein>
    <submittedName>
        <fullName evidence="2">RNA ligase, T4 RnlA family</fullName>
    </submittedName>
</protein>
<keyword evidence="2" id="KW-0436">Ligase</keyword>
<dbReference type="AlphaFoldDB" id="A0A399EKB3"/>
<dbReference type="Pfam" id="PF09511">
    <property type="entry name" value="RNA_lig_T4_1"/>
    <property type="match status" value="1"/>
</dbReference>
<organism evidence="2 3">
    <name type="scientific">Meiothermus luteus</name>
    <dbReference type="NCBI Taxonomy" id="2026184"/>
    <lineage>
        <taxon>Bacteria</taxon>
        <taxon>Thermotogati</taxon>
        <taxon>Deinococcota</taxon>
        <taxon>Deinococci</taxon>
        <taxon>Thermales</taxon>
        <taxon>Thermaceae</taxon>
        <taxon>Meiothermus</taxon>
    </lineage>
</organism>
<sequence>MLLGPPPPLDLALEKAQTPPFLVRRDGGLVLVSYRERGAGTQPSWDPVTRELRGIIYREATGEVVSRPFHRFFNLGDPRCGVDPSRSLGPGDYIGPKEDGRLLQAFFLEGALRFATRGSLRLSPEDERALRRSWTLDHEALAVRAREVLGPVTLLFEVLDPERPIMVRPEAPKAVLLAVRHIPTGRYWLPGVSQELREVLGGLRVPHVVWEPAGSASLQEVHQSILEREGVEGFVVWLAQGDFVKLKTRWALGFTGERGDLERFLEAFRIAFYEERLDDLQAGIGEGPYRQVFSFLMSRLEDLVREAVAQAEAVRGLPRREAYEGLRRVLGAKPQGLLLLNVALRAYDRGEGEAWEALKREMKRAGRGILKDLLAESGFNVGGIPVRGWSAFLEE</sequence>
<accession>A0A399EKB3</accession>
<dbReference type="SMR" id="A0A399EKB3"/>
<proteinExistence type="predicted"/>
<evidence type="ECO:0000313" key="3">
    <source>
        <dbReference type="Proteomes" id="UP000265800"/>
    </source>
</evidence>
<dbReference type="RefSeq" id="WP_119360902.1">
    <property type="nucleotide sequence ID" value="NZ_QWKZ01000096.1"/>
</dbReference>
<name>A0A399EKB3_9DEIN</name>
<evidence type="ECO:0000313" key="2">
    <source>
        <dbReference type="EMBL" id="RIH82822.1"/>
    </source>
</evidence>
<dbReference type="InterPro" id="IPR019039">
    <property type="entry name" value="T4-Rnl1-like_N"/>
</dbReference>
<reference evidence="2 3" key="1">
    <citation type="submission" date="2018-08" db="EMBL/GenBank/DDBJ databases">
        <title>Meiothermus luteus KCTC 52599 genome sequencing project.</title>
        <authorList>
            <person name="Da Costa M.S."/>
            <person name="Albuquerque L."/>
            <person name="Raposo P."/>
            <person name="Froufe H.J.C."/>
            <person name="Barroso C.S."/>
            <person name="Egas C."/>
        </authorList>
    </citation>
    <scope>NUCLEOTIDE SEQUENCE [LARGE SCALE GENOMIC DNA]</scope>
    <source>
        <strain evidence="2 3">KCTC 52599</strain>
    </source>
</reference>
<comment type="caution">
    <text evidence="2">The sequence shown here is derived from an EMBL/GenBank/DDBJ whole genome shotgun (WGS) entry which is preliminary data.</text>
</comment>
<dbReference type="OrthoDB" id="9805698at2"/>
<keyword evidence="3" id="KW-1185">Reference proteome</keyword>
<evidence type="ECO:0000259" key="1">
    <source>
        <dbReference type="Pfam" id="PF09511"/>
    </source>
</evidence>
<dbReference type="GO" id="GO:0016874">
    <property type="term" value="F:ligase activity"/>
    <property type="evidence" value="ECO:0007669"/>
    <property type="project" value="UniProtKB-KW"/>
</dbReference>
<gene>
    <name evidence="2" type="ORF">Mlute_02378</name>
</gene>